<dbReference type="PIRSF" id="PIRSF000161">
    <property type="entry name" value="DHPR"/>
    <property type="match status" value="1"/>
</dbReference>
<dbReference type="InterPro" id="IPR011859">
    <property type="entry name" value="Dihydrodipicolinate_Rdtase_pln"/>
</dbReference>
<accession>A0AAW1PM62</accession>
<keyword evidence="2" id="KW-0028">Amino-acid biosynthesis</keyword>
<evidence type="ECO:0000256" key="11">
    <source>
        <dbReference type="ARBA" id="ARBA00049396"/>
    </source>
</evidence>
<sequence>MAAADSQPYMVNACTGKMGHATAEAILNAGLQLVPYSFTGESEAVAVQSVGISGFPVELIGPVKRQEAMDRMKAEYPGLIIIDYTLPSAVNDNGAFYAKNQVPFVMGTTGGDREKLMQDVQAAGVYAVIAPQMGKQVVAFQAMMEMMADQFPGAFSGYNLEVTESHQSSKADTSGTAKAVVSSFQKLGLKFKESQIRKVRDKQSQLDKMHVPENALSGHAFHTYHLTSPDGSVAFEFQHNVCGRRIYAEGTVDAALFLARQIQDDNPKKVFNMVDVLRAGAMR</sequence>
<reference evidence="14 15" key="1">
    <citation type="journal article" date="2024" name="Nat. Commun.">
        <title>Phylogenomics reveals the evolutionary origins of lichenization in chlorophyte algae.</title>
        <authorList>
            <person name="Puginier C."/>
            <person name="Libourel C."/>
            <person name="Otte J."/>
            <person name="Skaloud P."/>
            <person name="Haon M."/>
            <person name="Grisel S."/>
            <person name="Petersen M."/>
            <person name="Berrin J.G."/>
            <person name="Delaux P.M."/>
            <person name="Dal Grande F."/>
            <person name="Keller J."/>
        </authorList>
    </citation>
    <scope>NUCLEOTIDE SEQUENCE [LARGE SCALE GENOMIC DNA]</scope>
    <source>
        <strain evidence="14 15">SAG 2043</strain>
    </source>
</reference>
<evidence type="ECO:0000256" key="4">
    <source>
        <dbReference type="ARBA" id="ARBA00022915"/>
    </source>
</evidence>
<keyword evidence="5" id="KW-0560">Oxidoreductase</keyword>
<evidence type="ECO:0000256" key="8">
    <source>
        <dbReference type="ARBA" id="ARBA00037922"/>
    </source>
</evidence>
<dbReference type="GO" id="GO:0009570">
    <property type="term" value="C:chloroplast stroma"/>
    <property type="evidence" value="ECO:0007669"/>
    <property type="project" value="TreeGrafter"/>
</dbReference>
<dbReference type="InterPro" id="IPR036291">
    <property type="entry name" value="NAD(P)-bd_dom_sf"/>
</dbReference>
<evidence type="ECO:0000256" key="6">
    <source>
        <dbReference type="ARBA" id="ARBA00023027"/>
    </source>
</evidence>
<evidence type="ECO:0000256" key="7">
    <source>
        <dbReference type="ARBA" id="ARBA00023154"/>
    </source>
</evidence>
<organism evidence="14 15">
    <name type="scientific">[Myrmecia] bisecta</name>
    <dbReference type="NCBI Taxonomy" id="41462"/>
    <lineage>
        <taxon>Eukaryota</taxon>
        <taxon>Viridiplantae</taxon>
        <taxon>Chlorophyta</taxon>
        <taxon>core chlorophytes</taxon>
        <taxon>Trebouxiophyceae</taxon>
        <taxon>Trebouxiales</taxon>
        <taxon>Trebouxiaceae</taxon>
        <taxon>Myrmecia</taxon>
    </lineage>
</organism>
<proteinExistence type="inferred from homology"/>
<evidence type="ECO:0000256" key="1">
    <source>
        <dbReference type="ARBA" id="ARBA00006642"/>
    </source>
</evidence>
<dbReference type="InterPro" id="IPR000846">
    <property type="entry name" value="DapB_N"/>
</dbReference>
<dbReference type="InterPro" id="IPR023940">
    <property type="entry name" value="DHDPR_bac"/>
</dbReference>
<dbReference type="GO" id="GO:0008839">
    <property type="term" value="F:4-hydroxy-tetrahydrodipicolinate reductase"/>
    <property type="evidence" value="ECO:0007669"/>
    <property type="project" value="UniProtKB-EC"/>
</dbReference>
<dbReference type="GO" id="GO:0070402">
    <property type="term" value="F:NADPH binding"/>
    <property type="evidence" value="ECO:0007669"/>
    <property type="project" value="InterPro"/>
</dbReference>
<dbReference type="SUPFAM" id="SSF51735">
    <property type="entry name" value="NAD(P)-binding Rossmann-fold domains"/>
    <property type="match status" value="1"/>
</dbReference>
<dbReference type="Gene3D" id="3.30.360.10">
    <property type="entry name" value="Dihydrodipicolinate Reductase, domain 2"/>
    <property type="match status" value="1"/>
</dbReference>
<evidence type="ECO:0000256" key="5">
    <source>
        <dbReference type="ARBA" id="ARBA00023002"/>
    </source>
</evidence>
<keyword evidence="4" id="KW-0220">Diaminopimelate biosynthesis</keyword>
<dbReference type="GO" id="GO:0009089">
    <property type="term" value="P:lysine biosynthetic process via diaminopimelate"/>
    <property type="evidence" value="ECO:0007669"/>
    <property type="project" value="InterPro"/>
</dbReference>
<protein>
    <recommendedName>
        <fullName evidence="9">4-hydroxy-tetrahydrodipicolinate reductase</fullName>
        <ecNumber evidence="9">1.17.1.8</ecNumber>
    </recommendedName>
</protein>
<keyword evidence="15" id="KW-1185">Reference proteome</keyword>
<evidence type="ECO:0000313" key="14">
    <source>
        <dbReference type="EMBL" id="KAK9809179.1"/>
    </source>
</evidence>
<dbReference type="Proteomes" id="UP001489004">
    <property type="component" value="Unassembled WGS sequence"/>
</dbReference>
<name>A0AAW1PM62_9CHLO</name>
<dbReference type="FunFam" id="3.40.50.720:FF:000264">
    <property type="entry name" value="4-hydroxy-tetrahydrodipicolinate reductase 2 chloroplastic"/>
    <property type="match status" value="1"/>
</dbReference>
<dbReference type="GO" id="GO:0019877">
    <property type="term" value="P:diaminopimelate biosynthetic process"/>
    <property type="evidence" value="ECO:0007669"/>
    <property type="project" value="UniProtKB-KW"/>
</dbReference>
<dbReference type="InterPro" id="IPR022663">
    <property type="entry name" value="DapB_C"/>
</dbReference>
<evidence type="ECO:0000256" key="3">
    <source>
        <dbReference type="ARBA" id="ARBA00022857"/>
    </source>
</evidence>
<dbReference type="Pfam" id="PF05173">
    <property type="entry name" value="DapB_C"/>
    <property type="match status" value="1"/>
</dbReference>
<dbReference type="NCBIfam" id="TIGR02130">
    <property type="entry name" value="dapB_plant"/>
    <property type="match status" value="1"/>
</dbReference>
<evidence type="ECO:0000256" key="9">
    <source>
        <dbReference type="ARBA" id="ARBA00038983"/>
    </source>
</evidence>
<evidence type="ECO:0000259" key="13">
    <source>
        <dbReference type="Pfam" id="PF05173"/>
    </source>
</evidence>
<evidence type="ECO:0000256" key="2">
    <source>
        <dbReference type="ARBA" id="ARBA00022605"/>
    </source>
</evidence>
<dbReference type="AlphaFoldDB" id="A0AAW1PM62"/>
<dbReference type="Pfam" id="PF01113">
    <property type="entry name" value="DapB_N"/>
    <property type="match status" value="1"/>
</dbReference>
<dbReference type="PANTHER" id="PTHR20836:SF0">
    <property type="entry name" value="4-HYDROXY-TETRAHYDRODIPICOLINATE REDUCTASE 1, CHLOROPLASTIC-RELATED"/>
    <property type="match status" value="1"/>
</dbReference>
<dbReference type="EC" id="1.17.1.8" evidence="9"/>
<comment type="catalytic activity">
    <reaction evidence="10">
        <text>(S)-2,3,4,5-tetrahydrodipicolinate + NADP(+) + H2O = (2S,4S)-4-hydroxy-2,3,4,5-tetrahydrodipicolinate + NADPH + H(+)</text>
        <dbReference type="Rhea" id="RHEA:35331"/>
        <dbReference type="ChEBI" id="CHEBI:15377"/>
        <dbReference type="ChEBI" id="CHEBI:15378"/>
        <dbReference type="ChEBI" id="CHEBI:16845"/>
        <dbReference type="ChEBI" id="CHEBI:57783"/>
        <dbReference type="ChEBI" id="CHEBI:58349"/>
        <dbReference type="ChEBI" id="CHEBI:67139"/>
        <dbReference type="EC" id="1.17.1.8"/>
    </reaction>
</comment>
<gene>
    <name evidence="14" type="ORF">WJX72_010905</name>
</gene>
<evidence type="ECO:0000256" key="10">
    <source>
        <dbReference type="ARBA" id="ARBA00049080"/>
    </source>
</evidence>
<evidence type="ECO:0000313" key="15">
    <source>
        <dbReference type="Proteomes" id="UP001489004"/>
    </source>
</evidence>
<comment type="caution">
    <text evidence="14">The sequence shown here is derived from an EMBL/GenBank/DDBJ whole genome shotgun (WGS) entry which is preliminary data.</text>
</comment>
<evidence type="ECO:0000259" key="12">
    <source>
        <dbReference type="Pfam" id="PF01113"/>
    </source>
</evidence>
<dbReference type="EMBL" id="JALJOR010000011">
    <property type="protein sequence ID" value="KAK9809179.1"/>
    <property type="molecule type" value="Genomic_DNA"/>
</dbReference>
<comment type="catalytic activity">
    <reaction evidence="11">
        <text>(S)-2,3,4,5-tetrahydrodipicolinate + NAD(+) + H2O = (2S,4S)-4-hydroxy-2,3,4,5-tetrahydrodipicolinate + NADH + H(+)</text>
        <dbReference type="Rhea" id="RHEA:35323"/>
        <dbReference type="ChEBI" id="CHEBI:15377"/>
        <dbReference type="ChEBI" id="CHEBI:15378"/>
        <dbReference type="ChEBI" id="CHEBI:16845"/>
        <dbReference type="ChEBI" id="CHEBI:57540"/>
        <dbReference type="ChEBI" id="CHEBI:57945"/>
        <dbReference type="ChEBI" id="CHEBI:67139"/>
        <dbReference type="EC" id="1.17.1.8"/>
    </reaction>
</comment>
<keyword evidence="7" id="KW-0457">Lysine biosynthesis</keyword>
<feature type="domain" description="Dihydrodipicolinate reductase C-terminal" evidence="13">
    <location>
        <begin position="137"/>
        <end position="277"/>
    </location>
</feature>
<keyword evidence="6" id="KW-0520">NAD</keyword>
<keyword evidence="3" id="KW-0521">NADP</keyword>
<comment type="similarity">
    <text evidence="1">Belongs to the DapB family.</text>
</comment>
<comment type="pathway">
    <text evidence="8">Amino-acid biosynthesis; L-lysine biosynthesis via DAP pathway; (S)-tetrahydrodipicolinate from L-aspartate: step 4/4.</text>
</comment>
<dbReference type="PANTHER" id="PTHR20836">
    <property type="entry name" value="DIHYDRODIPICOLINATE REDUCTASE"/>
    <property type="match status" value="1"/>
</dbReference>
<dbReference type="Gene3D" id="3.40.50.720">
    <property type="entry name" value="NAD(P)-binding Rossmann-like Domain"/>
    <property type="match status" value="1"/>
</dbReference>
<feature type="domain" description="Dihydrodipicolinate reductase N-terminal" evidence="12">
    <location>
        <begin position="10"/>
        <end position="133"/>
    </location>
</feature>